<name>A0A7C3SN80_9BACT</name>
<dbReference type="EMBL" id="DTGA01000097">
    <property type="protein sequence ID" value="HGB31058.1"/>
    <property type="molecule type" value="Genomic_DNA"/>
</dbReference>
<sequence>MVIKPSRKVEKEKMNVKLELLEPMLGTAPKDKGLYARFVGDKAPDGRGEEELEDIKCGVGAENAGWTIFRGDEFGLYVPDFMIKGFLKSAAIALKSQFNLGQPKAKIDRLVFVYPRKIRLIDGNGNVKKEPDGVIERSLRAETMKGDRIALARSDYVNPGLILEFDIVLLKNKEIKLEDIVFWLNYGEELGLGQWRNGGWGRFKVIKAETVD</sequence>
<comment type="caution">
    <text evidence="1">The sequence shown here is derived from an EMBL/GenBank/DDBJ whole genome shotgun (WGS) entry which is preliminary data.</text>
</comment>
<protein>
    <submittedName>
        <fullName evidence="1">Uncharacterized protein</fullName>
    </submittedName>
</protein>
<accession>A0A7C3SN80</accession>
<proteinExistence type="predicted"/>
<organism evidence="1">
    <name type="scientific">Dictyoglomus turgidum</name>
    <dbReference type="NCBI Taxonomy" id="513050"/>
    <lineage>
        <taxon>Bacteria</taxon>
        <taxon>Pseudomonadati</taxon>
        <taxon>Dictyoglomota</taxon>
        <taxon>Dictyoglomia</taxon>
        <taxon>Dictyoglomales</taxon>
        <taxon>Dictyoglomaceae</taxon>
        <taxon>Dictyoglomus</taxon>
    </lineage>
</organism>
<gene>
    <name evidence="1" type="ORF">ENV35_04195</name>
</gene>
<dbReference type="AlphaFoldDB" id="A0A7C3SN80"/>
<reference evidence="1" key="1">
    <citation type="journal article" date="2020" name="mSystems">
        <title>Genome- and Community-Level Interaction Insights into Carbon Utilization and Element Cycling Functions of Hydrothermarchaeota in Hydrothermal Sediment.</title>
        <authorList>
            <person name="Zhou Z."/>
            <person name="Liu Y."/>
            <person name="Xu W."/>
            <person name="Pan J."/>
            <person name="Luo Z.H."/>
            <person name="Li M."/>
        </authorList>
    </citation>
    <scope>NUCLEOTIDE SEQUENCE [LARGE SCALE GENOMIC DNA]</scope>
    <source>
        <strain evidence="1">SpSt-751</strain>
    </source>
</reference>
<evidence type="ECO:0000313" key="1">
    <source>
        <dbReference type="EMBL" id="HGB31058.1"/>
    </source>
</evidence>